<dbReference type="InterPro" id="IPR000917">
    <property type="entry name" value="Sulfatase_N"/>
</dbReference>
<evidence type="ECO:0000313" key="9">
    <source>
        <dbReference type="EMBL" id="PSW26432.1"/>
    </source>
</evidence>
<comment type="subcellular location">
    <subcellularLocation>
        <location evidence="1">Cell membrane</location>
        <topology evidence="1">Multi-pass membrane protein</topology>
    </subcellularLocation>
</comment>
<evidence type="ECO:0000259" key="7">
    <source>
        <dbReference type="Pfam" id="PF00884"/>
    </source>
</evidence>
<feature type="domain" description="Sulfatase N-terminal" evidence="7">
    <location>
        <begin position="251"/>
        <end position="528"/>
    </location>
</feature>
<dbReference type="PANTHER" id="PTHR47371">
    <property type="entry name" value="LIPOTEICHOIC ACID SYNTHASE"/>
    <property type="match status" value="1"/>
</dbReference>
<accession>A0A0J8V6C3</accession>
<feature type="transmembrane region" description="Helical" evidence="6">
    <location>
        <begin position="63"/>
        <end position="82"/>
    </location>
</feature>
<feature type="domain" description="Inner membrane protein YejM N-terminal" evidence="8">
    <location>
        <begin position="28"/>
        <end position="242"/>
    </location>
</feature>
<dbReference type="RefSeq" id="WP_048900697.1">
    <property type="nucleotide sequence ID" value="NZ_AP024852.1"/>
</dbReference>
<dbReference type="Proteomes" id="UP000240481">
    <property type="component" value="Unassembled WGS sequence"/>
</dbReference>
<keyword evidence="2" id="KW-1003">Cell membrane</keyword>
<dbReference type="InterPro" id="IPR024588">
    <property type="entry name" value="YejM_N"/>
</dbReference>
<protein>
    <submittedName>
        <fullName evidence="9">DUF3413 domain-containing protein</fullName>
    </submittedName>
</protein>
<dbReference type="CDD" id="cd16148">
    <property type="entry name" value="sulfatase_like"/>
    <property type="match status" value="1"/>
</dbReference>
<feature type="transmembrane region" description="Helical" evidence="6">
    <location>
        <begin position="25"/>
        <end position="43"/>
    </location>
</feature>
<comment type="caution">
    <text evidence="9">The sequence shown here is derived from an EMBL/GenBank/DDBJ whole genome shotgun (WGS) entry which is preliminary data.</text>
</comment>
<evidence type="ECO:0000259" key="8">
    <source>
        <dbReference type="Pfam" id="PF11893"/>
    </source>
</evidence>
<feature type="transmembrane region" description="Helical" evidence="6">
    <location>
        <begin position="94"/>
        <end position="111"/>
    </location>
</feature>
<dbReference type="AlphaFoldDB" id="A0A0J8V6C3"/>
<keyword evidence="3 6" id="KW-0812">Transmembrane</keyword>
<feature type="transmembrane region" description="Helical" evidence="6">
    <location>
        <begin position="164"/>
        <end position="187"/>
    </location>
</feature>
<dbReference type="EMBL" id="PYLZ01000001">
    <property type="protein sequence ID" value="PSW26432.1"/>
    <property type="molecule type" value="Genomic_DNA"/>
</dbReference>
<evidence type="ECO:0000256" key="5">
    <source>
        <dbReference type="ARBA" id="ARBA00023136"/>
    </source>
</evidence>
<reference evidence="9 10" key="1">
    <citation type="submission" date="2018-01" db="EMBL/GenBank/DDBJ databases">
        <title>Whole genome sequencing of Histamine producing bacteria.</title>
        <authorList>
            <person name="Butler K."/>
        </authorList>
    </citation>
    <scope>NUCLEOTIDE SEQUENCE [LARGE SCALE GENOMIC DNA]</scope>
    <source>
        <strain evidence="9 10">DSM 24669</strain>
    </source>
</reference>
<dbReference type="PANTHER" id="PTHR47371:SF3">
    <property type="entry name" value="PHOSPHOGLYCEROL TRANSFERASE I"/>
    <property type="match status" value="1"/>
</dbReference>
<evidence type="ECO:0000256" key="1">
    <source>
        <dbReference type="ARBA" id="ARBA00004651"/>
    </source>
</evidence>
<dbReference type="InterPro" id="IPR012159">
    <property type="entry name" value="YejM-like"/>
</dbReference>
<sequence>MKENDKKNFLFSPFQQVVINLKETYNTFLFSGLLTIAIALSYAAMSFETTGIVDTIYLYSIPLYYYALVLIIPIITSSLHIWRVGVYFSLFSKSILDLFLLTNLAVFKIYNFHIDIVFLEMVMKDFQGFGFSFGALLLSTLVTTIIFFVNFLPVLFNSKARKTLLINMLALIILICNQIIHAVGFYYNTTNITSHTPVFPYYYPTTSHGLVSDISEVIPSIGYQANTDNVGLNLDYPKKALKFEHVADRMNILLVVLESWRFDSLTPDVMPNMYQFSKIATNYTNHYSSGNVTVSGLFGLFSGLHPTYLTYAQSQPLQNQSLLTRRLSDLNYDIDIYTSTNLERFNLKPIFFGDINDDNYHYIDDGRSFENDKALNDTLISSLSEQSITPWFKFIFYNSSHSFYDYPESHEKYTPVAMNESAFLNTNEESITSVFNKYKNSLHYIDTLFESIENKLRETGQLEKTVIIITGDHAEEFNDNKVGHWGHGSNYSKYQSKVPLIIYRPKNKSQSVEAKTTTHVDIAPTLLKNYLGVKDDANSFSSGIDILDNNKSDDQRSFIITSYKDTGYFIENKIYSNGVIYSHYNVDNVMRKISEVDTQAILKLKQESIKFISNP</sequence>
<feature type="transmembrane region" description="Helical" evidence="6">
    <location>
        <begin position="131"/>
        <end position="152"/>
    </location>
</feature>
<organism evidence="9 10">
    <name type="scientific">Photobacterium swingsii</name>
    <dbReference type="NCBI Taxonomy" id="680026"/>
    <lineage>
        <taxon>Bacteria</taxon>
        <taxon>Pseudomonadati</taxon>
        <taxon>Pseudomonadota</taxon>
        <taxon>Gammaproteobacteria</taxon>
        <taxon>Vibrionales</taxon>
        <taxon>Vibrionaceae</taxon>
        <taxon>Photobacterium</taxon>
    </lineage>
</organism>
<proteinExistence type="predicted"/>
<evidence type="ECO:0000256" key="3">
    <source>
        <dbReference type="ARBA" id="ARBA00022692"/>
    </source>
</evidence>
<dbReference type="SUPFAM" id="SSF53649">
    <property type="entry name" value="Alkaline phosphatase-like"/>
    <property type="match status" value="1"/>
</dbReference>
<dbReference type="InterPro" id="IPR050448">
    <property type="entry name" value="OpgB/LTA_synthase_biosynth"/>
</dbReference>
<dbReference type="PIRSF" id="PIRSF004950">
    <property type="entry name" value="Mmb_sulf_HI0842"/>
    <property type="match status" value="1"/>
</dbReference>
<evidence type="ECO:0000256" key="6">
    <source>
        <dbReference type="SAM" id="Phobius"/>
    </source>
</evidence>
<dbReference type="GO" id="GO:0005886">
    <property type="term" value="C:plasma membrane"/>
    <property type="evidence" value="ECO:0007669"/>
    <property type="project" value="UniProtKB-SubCell"/>
</dbReference>
<keyword evidence="10" id="KW-1185">Reference proteome</keyword>
<keyword evidence="4 6" id="KW-1133">Transmembrane helix</keyword>
<dbReference type="InterPro" id="IPR017850">
    <property type="entry name" value="Alkaline_phosphatase_core_sf"/>
</dbReference>
<keyword evidence="5 6" id="KW-0472">Membrane</keyword>
<dbReference type="OrthoDB" id="9803751at2"/>
<evidence type="ECO:0000256" key="2">
    <source>
        <dbReference type="ARBA" id="ARBA00022475"/>
    </source>
</evidence>
<dbReference type="Gene3D" id="3.40.720.10">
    <property type="entry name" value="Alkaline Phosphatase, subunit A"/>
    <property type="match status" value="1"/>
</dbReference>
<dbReference type="STRING" id="680026.AB733_21880"/>
<name>A0A0J8V6C3_9GAMM</name>
<dbReference type="Pfam" id="PF00884">
    <property type="entry name" value="Sulfatase"/>
    <property type="match status" value="1"/>
</dbReference>
<evidence type="ECO:0000256" key="4">
    <source>
        <dbReference type="ARBA" id="ARBA00022989"/>
    </source>
</evidence>
<gene>
    <name evidence="9" type="ORF">C9I94_00010</name>
</gene>
<evidence type="ECO:0000313" key="10">
    <source>
        <dbReference type="Proteomes" id="UP000240481"/>
    </source>
</evidence>
<dbReference type="Pfam" id="PF11893">
    <property type="entry name" value="DUF3413"/>
    <property type="match status" value="1"/>
</dbReference>